<organism evidence="1 2">
    <name type="scientific">Hymenobacter mellowenesis</name>
    <dbReference type="NCBI Taxonomy" id="3063995"/>
    <lineage>
        <taxon>Bacteria</taxon>
        <taxon>Pseudomonadati</taxon>
        <taxon>Bacteroidota</taxon>
        <taxon>Cytophagia</taxon>
        <taxon>Cytophagales</taxon>
        <taxon>Hymenobacteraceae</taxon>
        <taxon>Hymenobacter</taxon>
    </lineage>
</organism>
<evidence type="ECO:0000313" key="2">
    <source>
        <dbReference type="Proteomes" id="UP001167796"/>
    </source>
</evidence>
<comment type="caution">
    <text evidence="1">The sequence shown here is derived from an EMBL/GenBank/DDBJ whole genome shotgun (WGS) entry which is preliminary data.</text>
</comment>
<gene>
    <name evidence="1" type="ORF">Q5H92_05400</name>
</gene>
<name>A0ABT9A7F6_9BACT</name>
<protein>
    <submittedName>
        <fullName evidence="1">Uncharacterized protein</fullName>
    </submittedName>
</protein>
<dbReference type="Proteomes" id="UP001167796">
    <property type="component" value="Unassembled WGS sequence"/>
</dbReference>
<keyword evidence="2" id="KW-1185">Reference proteome</keyword>
<evidence type="ECO:0000313" key="1">
    <source>
        <dbReference type="EMBL" id="MDO7845783.1"/>
    </source>
</evidence>
<proteinExistence type="predicted"/>
<dbReference type="RefSeq" id="WP_305010471.1">
    <property type="nucleotide sequence ID" value="NZ_JAUQSX010000002.1"/>
</dbReference>
<dbReference type="EMBL" id="JAUQSX010000002">
    <property type="protein sequence ID" value="MDO7845783.1"/>
    <property type="molecule type" value="Genomic_DNA"/>
</dbReference>
<accession>A0ABT9A7F6</accession>
<reference evidence="1" key="1">
    <citation type="submission" date="2023-07" db="EMBL/GenBank/DDBJ databases">
        <authorList>
            <person name="Kim M.K."/>
        </authorList>
    </citation>
    <scope>NUCLEOTIDE SEQUENCE</scope>
    <source>
        <strain evidence="1">M29</strain>
    </source>
</reference>
<sequence length="186" mass="21211">MQQEPFSFYRDTTLLFGKYIVAHDDEGYASVFYKPSSDGAWAEMPQVYGRTIMLDTANVDKQGEPELLLTIEYKRSGNPDYGTVRTLYVLRPGLTLDSLLAVRIECSDYHHAWENGELYNFGQSQQVTAGYGFLRIGPVRTTCERVRSTAPCECNADDLAQAGRVPFARPGRYRWQRGRLAWFSSR</sequence>